<reference evidence="2 3" key="1">
    <citation type="journal article" date="2015" name="Genome Announc.">
        <title>Draft Genome Sequences of Marine Isolates of Thalassomonas viridans and Thalassomonas actiniarum.</title>
        <authorList>
            <person name="Olonade I."/>
            <person name="van Zyl L.J."/>
            <person name="Trindade M."/>
        </authorList>
    </citation>
    <scope>NUCLEOTIDE SEQUENCE [LARGE SCALE GENOMIC DNA]</scope>
    <source>
        <strain evidence="2 3">XOM25</strain>
    </source>
</reference>
<dbReference type="RefSeq" id="WP_044842209.1">
    <property type="nucleotide sequence ID" value="NZ_CP059733.1"/>
</dbReference>
<sequence length="389" mass="42721">MKKLPTSLMLLLSMTAFAGQASTVTPSEAKPVSSQAKAKVNLAASKRLMAQDISRQYHKISAVLRNEINEYNLKVNVDNLLNADVMDTKQLQQADLSIKSAKGLESVNEALVELRLAHESMLAAWQAGESPLFAFAPEGNDSQWEYIEAYDVDGNIQLLDAYVLPERPVFVVGVDGQRSLSEGLKVMRAVFSGQGNKAALNSLSANASASIAADDGSLSTTVIKKIHLNDDQEPWISGAAEIYGIVNGVNPSRDEPYLDIVEMPYLDHDGTTYTPNQIAIYWDRYRWSAADMILMEHDDGTNYKDLATALLEAATAIMRLIPDPAVQGYAIIPQITNGIISAMPDAWFTNDDDYVDVYYTLFEDRTYNDHMGAGGNAKTTFEPLEIAPR</sequence>
<proteinExistence type="predicted"/>
<dbReference type="Pfam" id="PF11301">
    <property type="entry name" value="DUF3103"/>
    <property type="match status" value="1"/>
</dbReference>
<reference evidence="2 3" key="2">
    <citation type="journal article" date="2022" name="Mar. Drugs">
        <title>Bioassay-Guided Fractionation Leads to the Detection of Cholic Acid Generated by the Rare Thalassomonas sp.</title>
        <authorList>
            <person name="Pheiffer F."/>
            <person name="Schneider Y.K."/>
            <person name="Hansen E.H."/>
            <person name="Andersen J.H."/>
            <person name="Isaksson J."/>
            <person name="Busche T."/>
            <person name="R C."/>
            <person name="Kalinowski J."/>
            <person name="Zyl L.V."/>
            <person name="Trindade M."/>
        </authorList>
    </citation>
    <scope>NUCLEOTIDE SEQUENCE [LARGE SCALE GENOMIC DNA]</scope>
    <source>
        <strain evidence="2 3">XOM25</strain>
    </source>
</reference>
<dbReference type="EMBL" id="CP059733">
    <property type="protein sequence ID" value="WDE06600.1"/>
    <property type="molecule type" value="Genomic_DNA"/>
</dbReference>
<dbReference type="InterPro" id="IPR021452">
    <property type="entry name" value="DUF3103"/>
</dbReference>
<accession>A0AAF0CAR2</accession>
<protein>
    <submittedName>
        <fullName evidence="2">DUF3103 family protein</fullName>
    </submittedName>
</protein>
<feature type="signal peptide" evidence="1">
    <location>
        <begin position="1"/>
        <end position="18"/>
    </location>
</feature>
<evidence type="ECO:0000313" key="2">
    <source>
        <dbReference type="EMBL" id="WDE06600.1"/>
    </source>
</evidence>
<dbReference type="KEGG" id="tvd:SG34_006730"/>
<evidence type="ECO:0000256" key="1">
    <source>
        <dbReference type="SAM" id="SignalP"/>
    </source>
</evidence>
<dbReference type="AlphaFoldDB" id="A0AAF0CAR2"/>
<organism evidence="2 3">
    <name type="scientific">Thalassomonas viridans</name>
    <dbReference type="NCBI Taxonomy" id="137584"/>
    <lineage>
        <taxon>Bacteria</taxon>
        <taxon>Pseudomonadati</taxon>
        <taxon>Pseudomonadota</taxon>
        <taxon>Gammaproteobacteria</taxon>
        <taxon>Alteromonadales</taxon>
        <taxon>Colwelliaceae</taxon>
        <taxon>Thalassomonas</taxon>
    </lineage>
</organism>
<dbReference type="Proteomes" id="UP000032352">
    <property type="component" value="Chromosome"/>
</dbReference>
<name>A0AAF0CAR2_9GAMM</name>
<evidence type="ECO:0000313" key="3">
    <source>
        <dbReference type="Proteomes" id="UP000032352"/>
    </source>
</evidence>
<gene>
    <name evidence="2" type="ORF">SG34_006730</name>
</gene>
<keyword evidence="3" id="KW-1185">Reference proteome</keyword>
<keyword evidence="1" id="KW-0732">Signal</keyword>
<feature type="chain" id="PRO_5041939927" evidence="1">
    <location>
        <begin position="19"/>
        <end position="389"/>
    </location>
</feature>